<protein>
    <submittedName>
        <fullName evidence="5">Alpha/beta hydrolase fold-3 domain protein</fullName>
    </submittedName>
</protein>
<dbReference type="OrthoDB" id="128186at2"/>
<dbReference type="Pfam" id="PF07859">
    <property type="entry name" value="Abhydrolase_3"/>
    <property type="match status" value="1"/>
</dbReference>
<reference evidence="5 6" key="1">
    <citation type="journal article" date="2009" name="Stand. Genomic Sci.">
        <title>Complete genome sequence of Stackebrandtia nassauensis type strain (LLR-40K-21).</title>
        <authorList>
            <person name="Munk C."/>
            <person name="Lapidus A."/>
            <person name="Copeland A."/>
            <person name="Jando M."/>
            <person name="Mayilraj S."/>
            <person name="Glavina Del Rio T."/>
            <person name="Nolan M."/>
            <person name="Chen F."/>
            <person name="Lucas S."/>
            <person name="Tice H."/>
            <person name="Cheng J.F."/>
            <person name="Han C."/>
            <person name="Detter J.C."/>
            <person name="Bruce D."/>
            <person name="Goodwin L."/>
            <person name="Chain P."/>
            <person name="Pitluck S."/>
            <person name="Goker M."/>
            <person name="Ovchinikova G."/>
            <person name="Pati A."/>
            <person name="Ivanova N."/>
            <person name="Mavromatis K."/>
            <person name="Chen A."/>
            <person name="Palaniappan K."/>
            <person name="Land M."/>
            <person name="Hauser L."/>
            <person name="Chang Y.J."/>
            <person name="Jeffries C.D."/>
            <person name="Bristow J."/>
            <person name="Eisen J.A."/>
            <person name="Markowitz V."/>
            <person name="Hugenholtz P."/>
            <person name="Kyrpides N.C."/>
            <person name="Klenk H.P."/>
        </authorList>
    </citation>
    <scope>NUCLEOTIDE SEQUENCE [LARGE SCALE GENOMIC DNA]</scope>
    <source>
        <strain evidence="6">DSM 44728 / CIP 108903 / NRRL B-16338 / NBRC 102104 / LLR-40K-21</strain>
    </source>
</reference>
<evidence type="ECO:0000256" key="1">
    <source>
        <dbReference type="ARBA" id="ARBA00010515"/>
    </source>
</evidence>
<feature type="domain" description="Alpha/beta hydrolase fold-3" evidence="4">
    <location>
        <begin position="69"/>
        <end position="271"/>
    </location>
</feature>
<dbReference type="PROSITE" id="PS01173">
    <property type="entry name" value="LIPASE_GDXG_HIS"/>
    <property type="match status" value="1"/>
</dbReference>
<evidence type="ECO:0000259" key="4">
    <source>
        <dbReference type="Pfam" id="PF07859"/>
    </source>
</evidence>
<feature type="region of interest" description="Disordered" evidence="3">
    <location>
        <begin position="1"/>
        <end position="36"/>
    </location>
</feature>
<dbReference type="eggNOG" id="COG0657">
    <property type="taxonomic scope" value="Bacteria"/>
</dbReference>
<dbReference type="InterPro" id="IPR050300">
    <property type="entry name" value="GDXG_lipolytic_enzyme"/>
</dbReference>
<organism evidence="5 6">
    <name type="scientific">Stackebrandtia nassauensis (strain DSM 44728 / CIP 108903 / NRRL B-16338 / NBRC 102104 / LLR-40K-21)</name>
    <dbReference type="NCBI Taxonomy" id="446470"/>
    <lineage>
        <taxon>Bacteria</taxon>
        <taxon>Bacillati</taxon>
        <taxon>Actinomycetota</taxon>
        <taxon>Actinomycetes</taxon>
        <taxon>Glycomycetales</taxon>
        <taxon>Glycomycetaceae</taxon>
        <taxon>Stackebrandtia</taxon>
    </lineage>
</organism>
<dbReference type="GO" id="GO:0016787">
    <property type="term" value="F:hydrolase activity"/>
    <property type="evidence" value="ECO:0007669"/>
    <property type="project" value="UniProtKB-KW"/>
</dbReference>
<dbReference type="EMBL" id="CP001778">
    <property type="protein sequence ID" value="ADD42109.1"/>
    <property type="molecule type" value="Genomic_DNA"/>
</dbReference>
<gene>
    <name evidence="5" type="ordered locus">Snas_2426</name>
</gene>
<dbReference type="PANTHER" id="PTHR48081">
    <property type="entry name" value="AB HYDROLASE SUPERFAMILY PROTEIN C4A8.06C"/>
    <property type="match status" value="1"/>
</dbReference>
<dbReference type="InterPro" id="IPR002168">
    <property type="entry name" value="Lipase_GDXG_HIS_AS"/>
</dbReference>
<evidence type="ECO:0000256" key="2">
    <source>
        <dbReference type="ARBA" id="ARBA00022801"/>
    </source>
</evidence>
<dbReference type="Gene3D" id="3.40.50.1820">
    <property type="entry name" value="alpha/beta hydrolase"/>
    <property type="match status" value="1"/>
</dbReference>
<accession>D3Q4S9</accession>
<evidence type="ECO:0000313" key="6">
    <source>
        <dbReference type="Proteomes" id="UP000000844"/>
    </source>
</evidence>
<evidence type="ECO:0000313" key="5">
    <source>
        <dbReference type="EMBL" id="ADD42109.1"/>
    </source>
</evidence>
<dbReference type="PANTHER" id="PTHR48081:SF8">
    <property type="entry name" value="ALPHA_BETA HYDROLASE FOLD-3 DOMAIN-CONTAINING PROTEIN-RELATED"/>
    <property type="match status" value="1"/>
</dbReference>
<dbReference type="RefSeq" id="WP_013017680.1">
    <property type="nucleotide sequence ID" value="NC_013947.1"/>
</dbReference>
<dbReference type="Proteomes" id="UP000000844">
    <property type="component" value="Chromosome"/>
</dbReference>
<dbReference type="SUPFAM" id="SSF53474">
    <property type="entry name" value="alpha/beta-Hydrolases"/>
    <property type="match status" value="1"/>
</dbReference>
<dbReference type="InterPro" id="IPR013094">
    <property type="entry name" value="AB_hydrolase_3"/>
</dbReference>
<dbReference type="STRING" id="446470.Snas_2426"/>
<keyword evidence="6" id="KW-1185">Reference proteome</keyword>
<name>D3Q4S9_STANL</name>
<evidence type="ECO:0000256" key="3">
    <source>
        <dbReference type="SAM" id="MobiDB-lite"/>
    </source>
</evidence>
<comment type="similarity">
    <text evidence="1">Belongs to the 'GDXG' lipolytic enzyme family.</text>
</comment>
<dbReference type="KEGG" id="sna:Snas_2426"/>
<dbReference type="AlphaFoldDB" id="D3Q4S9"/>
<sequence length="308" mass="33549">MPSQESETIKRHWQSVRKAWDEPRGPQPDNESWGNLTAEPREVDYLEIEAAGLPAMWAIPKNSAADRVLLCLHGGGFVGGSIYSHRKLFGHLAKAAGVRALLLGYHLAPKHVFPSQVDEAVAGYRWLLEQGFDAGHIAFTGDSAGGGLSITAQLRAREQGLPVPAATLPFSPWVDMEVGGKSYETNRPREPYFHKETVEMLAGVYLGPDGDLRDPHANPLHADLSGLGPMYIQAGGDEGLLDDARLLADHARRAGVDVRLDVFDDMLHTFQMGAGRVPEADDAIRRMADWVRSKLDLTDGRDQAGSGS</sequence>
<keyword evidence="2 5" id="KW-0378">Hydrolase</keyword>
<dbReference type="InterPro" id="IPR029058">
    <property type="entry name" value="AB_hydrolase_fold"/>
</dbReference>
<dbReference type="HOGENOM" id="CLU_012494_13_1_11"/>
<proteinExistence type="inferred from homology"/>